<sequence>MCTPVLDVGNITIVWHVSYFHLISVISAQ</sequence>
<dbReference type="EMBL" id="GBRH01185628">
    <property type="protein sequence ID" value="JAE12268.1"/>
    <property type="molecule type" value="Transcribed_RNA"/>
</dbReference>
<reference evidence="1" key="2">
    <citation type="journal article" date="2015" name="Data Brief">
        <title>Shoot transcriptome of the giant reed, Arundo donax.</title>
        <authorList>
            <person name="Barrero R.A."/>
            <person name="Guerrero F.D."/>
            <person name="Moolhuijzen P."/>
            <person name="Goolsby J.A."/>
            <person name="Tidwell J."/>
            <person name="Bellgard S.E."/>
            <person name="Bellgard M.I."/>
        </authorList>
    </citation>
    <scope>NUCLEOTIDE SEQUENCE</scope>
    <source>
        <tissue evidence="1">Shoot tissue taken approximately 20 cm above the soil surface</tissue>
    </source>
</reference>
<proteinExistence type="predicted"/>
<dbReference type="AlphaFoldDB" id="A0A0A9FVA3"/>
<evidence type="ECO:0000313" key="1">
    <source>
        <dbReference type="EMBL" id="JAE12268.1"/>
    </source>
</evidence>
<accession>A0A0A9FVA3</accession>
<protein>
    <submittedName>
        <fullName evidence="1">Uncharacterized protein</fullName>
    </submittedName>
</protein>
<reference evidence="1" key="1">
    <citation type="submission" date="2014-09" db="EMBL/GenBank/DDBJ databases">
        <authorList>
            <person name="Magalhaes I.L.F."/>
            <person name="Oliveira U."/>
            <person name="Santos F.R."/>
            <person name="Vidigal T.H.D.A."/>
            <person name="Brescovit A.D."/>
            <person name="Santos A.J."/>
        </authorList>
    </citation>
    <scope>NUCLEOTIDE SEQUENCE</scope>
    <source>
        <tissue evidence="1">Shoot tissue taken approximately 20 cm above the soil surface</tissue>
    </source>
</reference>
<organism evidence="1">
    <name type="scientific">Arundo donax</name>
    <name type="common">Giant reed</name>
    <name type="synonym">Donax arundinaceus</name>
    <dbReference type="NCBI Taxonomy" id="35708"/>
    <lineage>
        <taxon>Eukaryota</taxon>
        <taxon>Viridiplantae</taxon>
        <taxon>Streptophyta</taxon>
        <taxon>Embryophyta</taxon>
        <taxon>Tracheophyta</taxon>
        <taxon>Spermatophyta</taxon>
        <taxon>Magnoliopsida</taxon>
        <taxon>Liliopsida</taxon>
        <taxon>Poales</taxon>
        <taxon>Poaceae</taxon>
        <taxon>PACMAD clade</taxon>
        <taxon>Arundinoideae</taxon>
        <taxon>Arundineae</taxon>
        <taxon>Arundo</taxon>
    </lineage>
</organism>
<name>A0A0A9FVA3_ARUDO</name>